<protein>
    <recommendedName>
        <fullName evidence="3">AAA+ ATPase domain-containing protein</fullName>
    </recommendedName>
</protein>
<dbReference type="RefSeq" id="WP_286286520.1">
    <property type="nucleotide sequence ID" value="NZ_JASXSZ010000001.1"/>
</dbReference>
<dbReference type="SUPFAM" id="SSF52540">
    <property type="entry name" value="P-loop containing nucleoside triphosphate hydrolases"/>
    <property type="match status" value="1"/>
</dbReference>
<gene>
    <name evidence="1" type="ORF">QSV35_02885</name>
</gene>
<dbReference type="Proteomes" id="UP001235064">
    <property type="component" value="Unassembled WGS sequence"/>
</dbReference>
<comment type="caution">
    <text evidence="1">The sequence shown here is derived from an EMBL/GenBank/DDBJ whole genome shotgun (WGS) entry which is preliminary data.</text>
</comment>
<dbReference type="SUPFAM" id="SSF53795">
    <property type="entry name" value="PEP carboxykinase-like"/>
    <property type="match status" value="1"/>
</dbReference>
<dbReference type="EMBL" id="JASXSZ010000001">
    <property type="protein sequence ID" value="MDL9978266.1"/>
    <property type="molecule type" value="Genomic_DNA"/>
</dbReference>
<accession>A0ABT7MUY2</accession>
<evidence type="ECO:0008006" key="3">
    <source>
        <dbReference type="Google" id="ProtNLM"/>
    </source>
</evidence>
<name>A0ABT7MUY2_9MICO</name>
<proteinExistence type="predicted"/>
<keyword evidence="2" id="KW-1185">Reference proteome</keyword>
<sequence length="315" mass="33221">MIGESEASATGTTIVRATDVDHAAQYLATALTLEGIRGLRGRALLLHAAAIAFDDGRVIGFVGPSGRGKTTASRALAQAAGYVTDETLAVLPDLSVIPYPKPLSVLSGPPPKRSIDPAGLGMQSLPDSPLRLGALALLERRPDIVEAYVENVELSEAIGLIVPETSSLIAMPRPLGDLVDVIQRTGGVRRVIYSEAGQLPALLPELLALATPPREDVEVVTPVAAESPRQDGIYRRAPFHDAVRIGQRLAIHDGERVVILDGLGPELWESADGASRADLVARVTRLDPPPEGVDAGAEVERRLIALAEAGLLIRD</sequence>
<organism evidence="1 2">
    <name type="scientific">Microbacterium candidum</name>
    <dbReference type="NCBI Taxonomy" id="3041922"/>
    <lineage>
        <taxon>Bacteria</taxon>
        <taxon>Bacillati</taxon>
        <taxon>Actinomycetota</taxon>
        <taxon>Actinomycetes</taxon>
        <taxon>Micrococcales</taxon>
        <taxon>Microbacteriaceae</taxon>
        <taxon>Microbacterium</taxon>
    </lineage>
</organism>
<dbReference type="InterPro" id="IPR027417">
    <property type="entry name" value="P-loop_NTPase"/>
</dbReference>
<evidence type="ECO:0000313" key="1">
    <source>
        <dbReference type="EMBL" id="MDL9978266.1"/>
    </source>
</evidence>
<evidence type="ECO:0000313" key="2">
    <source>
        <dbReference type="Proteomes" id="UP001235064"/>
    </source>
</evidence>
<reference evidence="1 2" key="1">
    <citation type="submission" date="2023-06" db="EMBL/GenBank/DDBJ databases">
        <title>Microbacterium sp. nov., isolated from a waste landfill.</title>
        <authorList>
            <person name="Wen W."/>
        </authorList>
    </citation>
    <scope>NUCLEOTIDE SEQUENCE [LARGE SCALE GENOMIC DNA]</scope>
    <source>
        <strain evidence="1 2">ASV49</strain>
    </source>
</reference>